<gene>
    <name evidence="9" type="ORF">MEDL_46043</name>
</gene>
<dbReference type="PRINTS" id="PR00252">
    <property type="entry name" value="NRIONCHANNEL"/>
</dbReference>
<dbReference type="PANTHER" id="PTHR18945">
    <property type="entry name" value="NEUROTRANSMITTER GATED ION CHANNEL"/>
    <property type="match status" value="1"/>
</dbReference>
<evidence type="ECO:0000313" key="10">
    <source>
        <dbReference type="Proteomes" id="UP000683360"/>
    </source>
</evidence>
<comment type="caution">
    <text evidence="9">The sequence shown here is derived from an EMBL/GenBank/DDBJ whole genome shotgun (WGS) entry which is preliminary data.</text>
</comment>
<dbReference type="CDD" id="cd18989">
    <property type="entry name" value="LGIC_ECD_cation"/>
    <property type="match status" value="1"/>
</dbReference>
<evidence type="ECO:0000259" key="8">
    <source>
        <dbReference type="Pfam" id="PF02932"/>
    </source>
</evidence>
<dbReference type="InterPro" id="IPR038050">
    <property type="entry name" value="Neuro_actylchol_rec"/>
</dbReference>
<evidence type="ECO:0000256" key="2">
    <source>
        <dbReference type="ARBA" id="ARBA00022692"/>
    </source>
</evidence>
<keyword evidence="6" id="KW-0732">Signal</keyword>
<keyword evidence="3 5" id="KW-1133">Transmembrane helix</keyword>
<feature type="transmembrane region" description="Helical" evidence="5">
    <location>
        <begin position="298"/>
        <end position="318"/>
    </location>
</feature>
<evidence type="ECO:0000313" key="9">
    <source>
        <dbReference type="EMBL" id="CAG2233359.1"/>
    </source>
</evidence>
<feature type="transmembrane region" description="Helical" evidence="5">
    <location>
        <begin position="235"/>
        <end position="255"/>
    </location>
</feature>
<evidence type="ECO:0000256" key="5">
    <source>
        <dbReference type="SAM" id="Phobius"/>
    </source>
</evidence>
<dbReference type="Pfam" id="PF02932">
    <property type="entry name" value="Neur_chan_memb"/>
    <property type="match status" value="1"/>
</dbReference>
<dbReference type="SUPFAM" id="SSF90112">
    <property type="entry name" value="Neurotransmitter-gated ion-channel transmembrane pore"/>
    <property type="match status" value="1"/>
</dbReference>
<dbReference type="CDD" id="cd19051">
    <property type="entry name" value="LGIC_TM_cation"/>
    <property type="match status" value="1"/>
</dbReference>
<dbReference type="Proteomes" id="UP000683360">
    <property type="component" value="Unassembled WGS sequence"/>
</dbReference>
<dbReference type="InterPro" id="IPR006202">
    <property type="entry name" value="Neur_chan_lig-bd"/>
</dbReference>
<reference evidence="9" key="1">
    <citation type="submission" date="2021-03" db="EMBL/GenBank/DDBJ databases">
        <authorList>
            <person name="Bekaert M."/>
        </authorList>
    </citation>
    <scope>NUCLEOTIDE SEQUENCE</scope>
</reference>
<protein>
    <submittedName>
        <fullName evidence="9">CHRNB1</fullName>
    </submittedName>
</protein>
<dbReference type="GO" id="GO:0016020">
    <property type="term" value="C:membrane"/>
    <property type="evidence" value="ECO:0007669"/>
    <property type="project" value="UniProtKB-SubCell"/>
</dbReference>
<dbReference type="GO" id="GO:0005230">
    <property type="term" value="F:extracellular ligand-gated monoatomic ion channel activity"/>
    <property type="evidence" value="ECO:0007669"/>
    <property type="project" value="InterPro"/>
</dbReference>
<feature type="signal peptide" evidence="6">
    <location>
        <begin position="1"/>
        <end position="19"/>
    </location>
</feature>
<accession>A0A8S3TX68</accession>
<dbReference type="InterPro" id="IPR036734">
    <property type="entry name" value="Neur_chan_lig-bd_sf"/>
</dbReference>
<keyword evidence="10" id="KW-1185">Reference proteome</keyword>
<dbReference type="InterPro" id="IPR036719">
    <property type="entry name" value="Neuro-gated_channel_TM_sf"/>
</dbReference>
<name>A0A8S3TX68_MYTED</name>
<keyword evidence="4 5" id="KW-0472">Membrane</keyword>
<dbReference type="OrthoDB" id="6099057at2759"/>
<dbReference type="InterPro" id="IPR006201">
    <property type="entry name" value="Neur_channel"/>
</dbReference>
<organism evidence="9 10">
    <name type="scientific">Mytilus edulis</name>
    <name type="common">Blue mussel</name>
    <dbReference type="NCBI Taxonomy" id="6550"/>
    <lineage>
        <taxon>Eukaryota</taxon>
        <taxon>Metazoa</taxon>
        <taxon>Spiralia</taxon>
        <taxon>Lophotrochozoa</taxon>
        <taxon>Mollusca</taxon>
        <taxon>Bivalvia</taxon>
        <taxon>Autobranchia</taxon>
        <taxon>Pteriomorphia</taxon>
        <taxon>Mytilida</taxon>
        <taxon>Mytiloidea</taxon>
        <taxon>Mytilidae</taxon>
        <taxon>Mytilinae</taxon>
        <taxon>Mytilus</taxon>
    </lineage>
</organism>
<feature type="transmembrane region" description="Helical" evidence="5">
    <location>
        <begin position="267"/>
        <end position="286"/>
    </location>
</feature>
<dbReference type="InterPro" id="IPR006029">
    <property type="entry name" value="Neurotrans-gated_channel_TM"/>
</dbReference>
<dbReference type="SUPFAM" id="SSF63712">
    <property type="entry name" value="Nicotinic receptor ligand binding domain-like"/>
    <property type="match status" value="1"/>
</dbReference>
<feature type="transmembrane region" description="Helical" evidence="5">
    <location>
        <begin position="399"/>
        <end position="420"/>
    </location>
</feature>
<dbReference type="Pfam" id="PF02931">
    <property type="entry name" value="Neur_chan_LBD"/>
    <property type="match status" value="1"/>
</dbReference>
<evidence type="ECO:0000256" key="3">
    <source>
        <dbReference type="ARBA" id="ARBA00022989"/>
    </source>
</evidence>
<feature type="domain" description="Neurotransmitter-gated ion-channel ligand-binding" evidence="7">
    <location>
        <begin position="32"/>
        <end position="232"/>
    </location>
</feature>
<evidence type="ECO:0000256" key="4">
    <source>
        <dbReference type="ARBA" id="ARBA00023136"/>
    </source>
</evidence>
<dbReference type="EMBL" id="CAJPWZ010002206">
    <property type="protein sequence ID" value="CAG2233359.1"/>
    <property type="molecule type" value="Genomic_DNA"/>
</dbReference>
<dbReference type="Gene3D" id="1.20.58.390">
    <property type="entry name" value="Neurotransmitter-gated ion-channel transmembrane domain"/>
    <property type="match status" value="1"/>
</dbReference>
<dbReference type="AlphaFoldDB" id="A0A8S3TX68"/>
<dbReference type="Gene3D" id="2.70.170.10">
    <property type="entry name" value="Neurotransmitter-gated ion-channel ligand-binding domain"/>
    <property type="match status" value="1"/>
</dbReference>
<feature type="chain" id="PRO_5035931121" evidence="6">
    <location>
        <begin position="20"/>
        <end position="421"/>
    </location>
</feature>
<evidence type="ECO:0000256" key="6">
    <source>
        <dbReference type="SAM" id="SignalP"/>
    </source>
</evidence>
<comment type="subcellular location">
    <subcellularLocation>
        <location evidence="1">Membrane</location>
        <topology evidence="1">Multi-pass membrane protein</topology>
    </subcellularLocation>
</comment>
<sequence>MAVLLTLFLLFIGLPAAMGVYSFTKEAALRNELFVTNSYNKLARPETSVTIAMQLNLLTLKELNIRDQYLTVVGYFVMRWDETSRLKWSTNPTYSSDIQNIFCTENEIWVPPLMIENSVDSVGVISDNTVRIRVAANGQVTWSPADIFTTSCVTDVTYYPFDTQTCDIIVTSWGYTKAEMKFQVDSYVPLGVSNYQENGEWKYIGYTVTNGVEQREAVQFFQIIYSLTFERRSEFHIMNSIAPMVCISLLACFVFKLSADAGEKVGFSLTILLTSAVYLTLVSDSIPTTSLTTPYLTTYLISLLGMEIFSVILTVLILDCHHTDGSTEIPKCLRFFMEKIISRLICWKCKSGCSYKRSKNGNSVMDISELKGDKEIDCHGVDNDEELSWQNISKMLDIFCFRLYLIAFFVITVLFILKMLI</sequence>
<evidence type="ECO:0000256" key="1">
    <source>
        <dbReference type="ARBA" id="ARBA00004141"/>
    </source>
</evidence>
<dbReference type="GO" id="GO:0004888">
    <property type="term" value="F:transmembrane signaling receptor activity"/>
    <property type="evidence" value="ECO:0007669"/>
    <property type="project" value="InterPro"/>
</dbReference>
<evidence type="ECO:0000259" key="7">
    <source>
        <dbReference type="Pfam" id="PF02931"/>
    </source>
</evidence>
<keyword evidence="2 5" id="KW-0812">Transmembrane</keyword>
<feature type="domain" description="Neurotransmitter-gated ion-channel transmembrane" evidence="8">
    <location>
        <begin position="241"/>
        <end position="349"/>
    </location>
</feature>
<proteinExistence type="predicted"/>